<accession>A0A951PNK9</accession>
<comment type="caution">
    <text evidence="1">The sequence shown here is derived from an EMBL/GenBank/DDBJ whole genome shotgun (WGS) entry which is preliminary data.</text>
</comment>
<organism evidence="1 2">
    <name type="scientific">Symplocastrum torsivum CPER-KK1</name>
    <dbReference type="NCBI Taxonomy" id="450513"/>
    <lineage>
        <taxon>Bacteria</taxon>
        <taxon>Bacillati</taxon>
        <taxon>Cyanobacteriota</taxon>
        <taxon>Cyanophyceae</taxon>
        <taxon>Oscillatoriophycideae</taxon>
        <taxon>Oscillatoriales</taxon>
        <taxon>Microcoleaceae</taxon>
        <taxon>Symplocastrum</taxon>
    </lineage>
</organism>
<evidence type="ECO:0000313" key="2">
    <source>
        <dbReference type="Proteomes" id="UP000753908"/>
    </source>
</evidence>
<dbReference type="EMBL" id="JAHHIF010000024">
    <property type="protein sequence ID" value="MBW4546332.1"/>
    <property type="molecule type" value="Genomic_DNA"/>
</dbReference>
<protein>
    <submittedName>
        <fullName evidence="1">Uncharacterized protein</fullName>
    </submittedName>
</protein>
<gene>
    <name evidence="1" type="ORF">KME25_18080</name>
</gene>
<dbReference type="Proteomes" id="UP000753908">
    <property type="component" value="Unassembled WGS sequence"/>
</dbReference>
<reference evidence="1" key="1">
    <citation type="submission" date="2021-05" db="EMBL/GenBank/DDBJ databases">
        <authorList>
            <person name="Pietrasiak N."/>
            <person name="Ward R."/>
            <person name="Stajich J.E."/>
            <person name="Kurbessoian T."/>
        </authorList>
    </citation>
    <scope>NUCLEOTIDE SEQUENCE</scope>
    <source>
        <strain evidence="1">CPER-KK1</strain>
    </source>
</reference>
<name>A0A951PNK9_9CYAN</name>
<dbReference type="AlphaFoldDB" id="A0A951PNK9"/>
<sequence>MVFTRLEEDSLSLNTCNPERSCPMTQQFQLSPPPDDLRTPLVQLKSHYLQQVLEYEKKLAQALDKLAHVEALLEGWSSVEELPLTTELPHPEPATPTPTAFSAAIKRNVESDEGDVAQKDSSLMSCNGHVSSAVNNSALQAHQGNGAKSHHTSIEEPSSPNLLERFLDTLNTSTRTLLSFCVDSGGIELTDKTVGGKTLSLECPNEAVFRRLKLKLPGLASSWNRFVGEDARFVVSTASHPLDTKLLSWSKEDLAQMELVVDKVFEILGVTYTQLSHRGHSWLVIVPNSVLTPPCCEDSPFGEPHLPPTTTNTHINGSRNGSTSSDGVEEVEMLPTYQGMNQIEALSLLLSEHSGTVLHLEFIVRSLYGELEPSLLKVIKNRVGSSLKQGVEQKLWARVADSPGCYTFDLSLVEPAEPPQVTRSGKGRLSHRQRKSSFFKLSSLMLPAYRGQSLKTAVASVIESQPGKIYCIDDLMALLFGSVEASQKGRVRDAVIKGLSEGKLQGRFESVPDSKGCYTLSISLLEASSSTRQP</sequence>
<evidence type="ECO:0000313" key="1">
    <source>
        <dbReference type="EMBL" id="MBW4546332.1"/>
    </source>
</evidence>
<reference evidence="1" key="2">
    <citation type="journal article" date="2022" name="Microbiol. Resour. Announc.">
        <title>Metagenome Sequencing to Explore Phylogenomics of Terrestrial Cyanobacteria.</title>
        <authorList>
            <person name="Ward R.D."/>
            <person name="Stajich J.E."/>
            <person name="Johansen J.R."/>
            <person name="Huntemann M."/>
            <person name="Clum A."/>
            <person name="Foster B."/>
            <person name="Foster B."/>
            <person name="Roux S."/>
            <person name="Palaniappan K."/>
            <person name="Varghese N."/>
            <person name="Mukherjee S."/>
            <person name="Reddy T.B.K."/>
            <person name="Daum C."/>
            <person name="Copeland A."/>
            <person name="Chen I.A."/>
            <person name="Ivanova N.N."/>
            <person name="Kyrpides N.C."/>
            <person name="Shapiro N."/>
            <person name="Eloe-Fadrosh E.A."/>
            <person name="Pietrasiak N."/>
        </authorList>
    </citation>
    <scope>NUCLEOTIDE SEQUENCE</scope>
    <source>
        <strain evidence="1">CPER-KK1</strain>
    </source>
</reference>
<proteinExistence type="predicted"/>